<evidence type="ECO:0000313" key="5">
    <source>
        <dbReference type="EMBL" id="KHJ36266.1"/>
    </source>
</evidence>
<comment type="caution">
    <text evidence="5">The sequence shown here is derived from an EMBL/GenBank/DDBJ whole genome shotgun (WGS) entry which is preliminary data.</text>
</comment>
<dbReference type="CDD" id="cd05233">
    <property type="entry name" value="SDR_c"/>
    <property type="match status" value="1"/>
</dbReference>
<evidence type="ECO:0000256" key="3">
    <source>
        <dbReference type="ARBA" id="ARBA00023002"/>
    </source>
</evidence>
<dbReference type="GO" id="GO:0006633">
    <property type="term" value="P:fatty acid biosynthetic process"/>
    <property type="evidence" value="ECO:0007669"/>
    <property type="project" value="TreeGrafter"/>
</dbReference>
<protein>
    <submittedName>
        <fullName evidence="5">Putative 3-ketoacyl-acyl carrier protein reductase</fullName>
    </submittedName>
</protein>
<evidence type="ECO:0000313" key="6">
    <source>
        <dbReference type="Proteomes" id="UP000030854"/>
    </source>
</evidence>
<dbReference type="EMBL" id="JNVN01000088">
    <property type="protein sequence ID" value="KHJ36266.1"/>
    <property type="molecule type" value="Genomic_DNA"/>
</dbReference>
<dbReference type="HOGENOM" id="CLU_010194_1_3_1"/>
<proteinExistence type="inferred from homology"/>
<dbReference type="Pfam" id="PF00106">
    <property type="entry name" value="adh_short"/>
    <property type="match status" value="1"/>
</dbReference>
<dbReference type="PROSITE" id="PS00061">
    <property type="entry name" value="ADH_SHORT"/>
    <property type="match status" value="1"/>
</dbReference>
<dbReference type="Proteomes" id="UP000030854">
    <property type="component" value="Unassembled WGS sequence"/>
</dbReference>
<keyword evidence="6" id="KW-1185">Reference proteome</keyword>
<dbReference type="InterPro" id="IPR036291">
    <property type="entry name" value="NAD(P)-bd_dom_sf"/>
</dbReference>
<evidence type="ECO:0000256" key="4">
    <source>
        <dbReference type="RuleBase" id="RU000363"/>
    </source>
</evidence>
<sequence>MADNSVKGRLTLITGASSGIGAACAHDLAIRGSHLALTYSKNKEGLLDVVSGIRALNTETSLLRISMHQVDVSQVDQITRLFDEIQEQHHTNVDILVSNAGYGKRIVNIWDIPLEEFEYTMNVNLRASFILVKYIVKEMKAKRWGRIIFISSIAAQGGGINGCHYAASKGGLSGMMRNLATTLVPFNISVNDVAPALIGDTGMIQSSDVVPGGVGMIPLGRLGTPQEVANVVTMFATTGYMTGQSLLLSGGLK</sequence>
<dbReference type="STRING" id="52586.A0A0B1PHH4"/>
<dbReference type="SUPFAM" id="SSF51735">
    <property type="entry name" value="NAD(P)-binding Rossmann-fold domains"/>
    <property type="match status" value="1"/>
</dbReference>
<evidence type="ECO:0000256" key="1">
    <source>
        <dbReference type="ARBA" id="ARBA00006484"/>
    </source>
</evidence>
<gene>
    <name evidence="5" type="ORF">EV44_g0478</name>
</gene>
<dbReference type="PANTHER" id="PTHR42760">
    <property type="entry name" value="SHORT-CHAIN DEHYDROGENASES/REDUCTASES FAMILY MEMBER"/>
    <property type="match status" value="1"/>
</dbReference>
<dbReference type="OMA" id="DEMMEVN"/>
<keyword evidence="3" id="KW-0560">Oxidoreductase</keyword>
<dbReference type="PRINTS" id="PR00080">
    <property type="entry name" value="SDRFAMILY"/>
</dbReference>
<dbReference type="GO" id="GO:0048038">
    <property type="term" value="F:quinone binding"/>
    <property type="evidence" value="ECO:0007669"/>
    <property type="project" value="TreeGrafter"/>
</dbReference>
<dbReference type="PANTHER" id="PTHR42760:SF127">
    <property type="entry name" value="3-KETOACYL-ACYL CARRIER PROTEIN REDUCTASE-RELATED"/>
    <property type="match status" value="1"/>
</dbReference>
<dbReference type="GO" id="GO:0016616">
    <property type="term" value="F:oxidoreductase activity, acting on the CH-OH group of donors, NAD or NADP as acceptor"/>
    <property type="evidence" value="ECO:0007669"/>
    <property type="project" value="TreeGrafter"/>
</dbReference>
<comment type="similarity">
    <text evidence="1 4">Belongs to the short-chain dehydrogenases/reductases (SDR) family.</text>
</comment>
<evidence type="ECO:0000256" key="2">
    <source>
        <dbReference type="ARBA" id="ARBA00022857"/>
    </source>
</evidence>
<dbReference type="FunFam" id="3.40.50.720:FF:000173">
    <property type="entry name" value="3-oxoacyl-[acyl-carrier protein] reductase"/>
    <property type="match status" value="1"/>
</dbReference>
<dbReference type="AlphaFoldDB" id="A0A0B1PHH4"/>
<dbReference type="PRINTS" id="PR00081">
    <property type="entry name" value="GDHRDH"/>
</dbReference>
<keyword evidence="2" id="KW-0521">NADP</keyword>
<dbReference type="InterPro" id="IPR020904">
    <property type="entry name" value="Sc_DH/Rdtase_CS"/>
</dbReference>
<name>A0A0B1PHH4_UNCNE</name>
<accession>A0A0B1PHH4</accession>
<dbReference type="InterPro" id="IPR002347">
    <property type="entry name" value="SDR_fam"/>
</dbReference>
<organism evidence="5 6">
    <name type="scientific">Uncinula necator</name>
    <name type="common">Grape powdery mildew</name>
    <dbReference type="NCBI Taxonomy" id="52586"/>
    <lineage>
        <taxon>Eukaryota</taxon>
        <taxon>Fungi</taxon>
        <taxon>Dikarya</taxon>
        <taxon>Ascomycota</taxon>
        <taxon>Pezizomycotina</taxon>
        <taxon>Leotiomycetes</taxon>
        <taxon>Erysiphales</taxon>
        <taxon>Erysiphaceae</taxon>
        <taxon>Erysiphe</taxon>
    </lineage>
</organism>
<dbReference type="Gene3D" id="3.40.50.720">
    <property type="entry name" value="NAD(P)-binding Rossmann-like Domain"/>
    <property type="match status" value="1"/>
</dbReference>
<reference evidence="5 6" key="1">
    <citation type="journal article" date="2014" name="BMC Genomics">
        <title>Adaptive genomic structural variation in the grape powdery mildew pathogen, Erysiphe necator.</title>
        <authorList>
            <person name="Jones L."/>
            <person name="Riaz S."/>
            <person name="Morales-Cruz A."/>
            <person name="Amrine K.C."/>
            <person name="McGuire B."/>
            <person name="Gubler W.D."/>
            <person name="Walker M.A."/>
            <person name="Cantu D."/>
        </authorList>
    </citation>
    <scope>NUCLEOTIDE SEQUENCE [LARGE SCALE GENOMIC DNA]</scope>
    <source>
        <strain evidence="6">c</strain>
    </source>
</reference>
<dbReference type="PROSITE" id="PS51257">
    <property type="entry name" value="PROKAR_LIPOPROTEIN"/>
    <property type="match status" value="1"/>
</dbReference>